<feature type="region of interest" description="Disordered" evidence="8">
    <location>
        <begin position="115"/>
        <end position="209"/>
    </location>
</feature>
<gene>
    <name evidence="11" type="ORF">B0T22DRAFT_156913</name>
</gene>
<dbReference type="SUPFAM" id="SSF90229">
    <property type="entry name" value="CCCH zinc finger"/>
    <property type="match status" value="1"/>
</dbReference>
<dbReference type="CDD" id="cd12257">
    <property type="entry name" value="RRM1_RBM26_like"/>
    <property type="match status" value="1"/>
</dbReference>
<keyword evidence="2 7" id="KW-0863">Zinc-finger</keyword>
<feature type="compositionally biased region" description="Acidic residues" evidence="8">
    <location>
        <begin position="798"/>
        <end position="811"/>
    </location>
</feature>
<evidence type="ECO:0000313" key="12">
    <source>
        <dbReference type="Proteomes" id="UP001270362"/>
    </source>
</evidence>
<feature type="region of interest" description="Disordered" evidence="8">
    <location>
        <begin position="312"/>
        <end position="362"/>
    </location>
</feature>
<evidence type="ECO:0000259" key="9">
    <source>
        <dbReference type="PROSITE" id="PS50102"/>
    </source>
</evidence>
<comment type="caution">
    <text evidence="11">The sequence shown here is derived from an EMBL/GenBank/DDBJ whole genome shotgun (WGS) entry which is preliminary data.</text>
</comment>
<evidence type="ECO:0000256" key="5">
    <source>
        <dbReference type="ARBA" id="ARBA00043866"/>
    </source>
</evidence>
<organism evidence="11 12">
    <name type="scientific">Podospora appendiculata</name>
    <dbReference type="NCBI Taxonomy" id="314037"/>
    <lineage>
        <taxon>Eukaryota</taxon>
        <taxon>Fungi</taxon>
        <taxon>Dikarya</taxon>
        <taxon>Ascomycota</taxon>
        <taxon>Pezizomycotina</taxon>
        <taxon>Sordariomycetes</taxon>
        <taxon>Sordariomycetidae</taxon>
        <taxon>Sordariales</taxon>
        <taxon>Podosporaceae</taxon>
        <taxon>Podospora</taxon>
    </lineage>
</organism>
<dbReference type="FunFam" id="3.30.70.330:FF:000647">
    <property type="entry name" value="CCCH zinc finger and RRM domain protein"/>
    <property type="match status" value="1"/>
</dbReference>
<dbReference type="AlphaFoldDB" id="A0AAE0X9M9"/>
<feature type="compositionally biased region" description="Polar residues" evidence="8">
    <location>
        <begin position="453"/>
        <end position="469"/>
    </location>
</feature>
<keyword evidence="1 7" id="KW-0479">Metal-binding</keyword>
<dbReference type="SMART" id="SM00356">
    <property type="entry name" value="ZnF_C3H1"/>
    <property type="match status" value="1"/>
</dbReference>
<keyword evidence="4 6" id="KW-0694">RNA-binding</keyword>
<reference evidence="11" key="2">
    <citation type="submission" date="2023-06" db="EMBL/GenBank/DDBJ databases">
        <authorList>
            <consortium name="Lawrence Berkeley National Laboratory"/>
            <person name="Haridas S."/>
            <person name="Hensen N."/>
            <person name="Bonometti L."/>
            <person name="Westerberg I."/>
            <person name="Brannstrom I.O."/>
            <person name="Guillou S."/>
            <person name="Cros-Aarteil S."/>
            <person name="Calhoun S."/>
            <person name="Kuo A."/>
            <person name="Mondo S."/>
            <person name="Pangilinan J."/>
            <person name="Riley R."/>
            <person name="Labutti K."/>
            <person name="Andreopoulos B."/>
            <person name="Lipzen A."/>
            <person name="Chen C."/>
            <person name="Yanf M."/>
            <person name="Daum C."/>
            <person name="Ng V."/>
            <person name="Clum A."/>
            <person name="Steindorff A."/>
            <person name="Ohm R."/>
            <person name="Martin F."/>
            <person name="Silar P."/>
            <person name="Natvig D."/>
            <person name="Lalanne C."/>
            <person name="Gautier V."/>
            <person name="Ament-Velasquez S.L."/>
            <person name="Kruys A."/>
            <person name="Hutchinson M.I."/>
            <person name="Powell A.J."/>
            <person name="Barry K."/>
            <person name="Miller A.N."/>
            <person name="Grigoriev I.V."/>
            <person name="Debuchy R."/>
            <person name="Gladieux P."/>
            <person name="Thoren M.H."/>
            <person name="Johannesson H."/>
        </authorList>
    </citation>
    <scope>NUCLEOTIDE SEQUENCE</scope>
    <source>
        <strain evidence="11">CBS 314.62</strain>
    </source>
</reference>
<feature type="domain" description="C3H1-type" evidence="10">
    <location>
        <begin position="247"/>
        <end position="275"/>
    </location>
</feature>
<dbReference type="PROSITE" id="PS50102">
    <property type="entry name" value="RRM"/>
    <property type="match status" value="1"/>
</dbReference>
<dbReference type="Pfam" id="PF01480">
    <property type="entry name" value="PWI"/>
    <property type="match status" value="1"/>
</dbReference>
<evidence type="ECO:0000256" key="6">
    <source>
        <dbReference type="PROSITE-ProRule" id="PRU00176"/>
    </source>
</evidence>
<dbReference type="InterPro" id="IPR036855">
    <property type="entry name" value="Znf_CCCH_sf"/>
</dbReference>
<reference evidence="11" key="1">
    <citation type="journal article" date="2023" name="Mol. Phylogenet. Evol.">
        <title>Genome-scale phylogeny and comparative genomics of the fungal order Sordariales.</title>
        <authorList>
            <person name="Hensen N."/>
            <person name="Bonometti L."/>
            <person name="Westerberg I."/>
            <person name="Brannstrom I.O."/>
            <person name="Guillou S."/>
            <person name="Cros-Aarteil S."/>
            <person name="Calhoun S."/>
            <person name="Haridas S."/>
            <person name="Kuo A."/>
            <person name="Mondo S."/>
            <person name="Pangilinan J."/>
            <person name="Riley R."/>
            <person name="LaButti K."/>
            <person name="Andreopoulos B."/>
            <person name="Lipzen A."/>
            <person name="Chen C."/>
            <person name="Yan M."/>
            <person name="Daum C."/>
            <person name="Ng V."/>
            <person name="Clum A."/>
            <person name="Steindorff A."/>
            <person name="Ohm R.A."/>
            <person name="Martin F."/>
            <person name="Silar P."/>
            <person name="Natvig D.O."/>
            <person name="Lalanne C."/>
            <person name="Gautier V."/>
            <person name="Ament-Velasquez S.L."/>
            <person name="Kruys A."/>
            <person name="Hutchinson M.I."/>
            <person name="Powell A.J."/>
            <person name="Barry K."/>
            <person name="Miller A.N."/>
            <person name="Grigoriev I.V."/>
            <person name="Debuchy R."/>
            <person name="Gladieux P."/>
            <person name="Hiltunen Thoren M."/>
            <person name="Johannesson H."/>
        </authorList>
    </citation>
    <scope>NUCLEOTIDE SEQUENCE</scope>
    <source>
        <strain evidence="11">CBS 314.62</strain>
    </source>
</reference>
<evidence type="ECO:0000256" key="2">
    <source>
        <dbReference type="ARBA" id="ARBA00022771"/>
    </source>
</evidence>
<evidence type="ECO:0000256" key="4">
    <source>
        <dbReference type="ARBA" id="ARBA00022884"/>
    </source>
</evidence>
<dbReference type="CDD" id="cd22249">
    <property type="entry name" value="UDM1_RNF168_RNF169-like"/>
    <property type="match status" value="1"/>
</dbReference>
<evidence type="ECO:0000256" key="1">
    <source>
        <dbReference type="ARBA" id="ARBA00022723"/>
    </source>
</evidence>
<dbReference type="GO" id="GO:0008270">
    <property type="term" value="F:zinc ion binding"/>
    <property type="evidence" value="ECO:0007669"/>
    <property type="project" value="UniProtKB-KW"/>
</dbReference>
<dbReference type="InterPro" id="IPR045137">
    <property type="entry name" value="RBM26/27"/>
</dbReference>
<feature type="region of interest" description="Disordered" evidence="8">
    <location>
        <begin position="532"/>
        <end position="565"/>
    </location>
</feature>
<evidence type="ECO:0000259" key="10">
    <source>
        <dbReference type="PROSITE" id="PS50103"/>
    </source>
</evidence>
<dbReference type="FunFam" id="1.20.1390.10:FF:000007">
    <property type="entry name" value="CCCH zinc finger and RRM domain protein"/>
    <property type="match status" value="1"/>
</dbReference>
<dbReference type="SUPFAM" id="SSF54928">
    <property type="entry name" value="RNA-binding domain, RBD"/>
    <property type="match status" value="1"/>
</dbReference>
<dbReference type="InterPro" id="IPR000571">
    <property type="entry name" value="Znf_CCCH"/>
</dbReference>
<dbReference type="PROSITE" id="PS50103">
    <property type="entry name" value="ZF_C3H1"/>
    <property type="match status" value="1"/>
</dbReference>
<dbReference type="InterPro" id="IPR012677">
    <property type="entry name" value="Nucleotide-bd_a/b_plait_sf"/>
</dbReference>
<proteinExistence type="predicted"/>
<keyword evidence="12" id="KW-1185">Reference proteome</keyword>
<protein>
    <recommendedName>
        <fullName evidence="13">RNA-binding protein</fullName>
    </recommendedName>
</protein>
<evidence type="ECO:0000256" key="8">
    <source>
        <dbReference type="SAM" id="MobiDB-lite"/>
    </source>
</evidence>
<feature type="compositionally biased region" description="Polar residues" evidence="8">
    <location>
        <begin position="552"/>
        <end position="562"/>
    </location>
</feature>
<evidence type="ECO:0000256" key="3">
    <source>
        <dbReference type="ARBA" id="ARBA00022833"/>
    </source>
</evidence>
<dbReference type="Gene3D" id="3.30.70.330">
    <property type="match status" value="1"/>
</dbReference>
<dbReference type="PANTHER" id="PTHR14398">
    <property type="entry name" value="RNA RECOGNITION RRM/RNP DOMAIN"/>
    <property type="match status" value="1"/>
</dbReference>
<dbReference type="InterPro" id="IPR002483">
    <property type="entry name" value="PWI_dom"/>
</dbReference>
<dbReference type="InterPro" id="IPR035979">
    <property type="entry name" value="RBD_domain_sf"/>
</dbReference>
<dbReference type="GO" id="GO:0003723">
    <property type="term" value="F:RNA binding"/>
    <property type="evidence" value="ECO:0007669"/>
    <property type="project" value="UniProtKB-UniRule"/>
</dbReference>
<evidence type="ECO:0000313" key="11">
    <source>
        <dbReference type="EMBL" id="KAK3688542.1"/>
    </source>
</evidence>
<dbReference type="InterPro" id="IPR000504">
    <property type="entry name" value="RRM_dom"/>
</dbReference>
<dbReference type="Pfam" id="PF00076">
    <property type="entry name" value="RRM_1"/>
    <property type="match status" value="1"/>
</dbReference>
<dbReference type="Gene3D" id="1.20.1390.10">
    <property type="entry name" value="PWI domain"/>
    <property type="match status" value="1"/>
</dbReference>
<name>A0AAE0X9M9_9PEZI</name>
<accession>A0AAE0X9M9</accession>
<dbReference type="Proteomes" id="UP001270362">
    <property type="component" value="Unassembled WGS sequence"/>
</dbReference>
<feature type="compositionally biased region" description="Polar residues" evidence="8">
    <location>
        <begin position="115"/>
        <end position="124"/>
    </location>
</feature>
<feature type="compositionally biased region" description="Pro residues" evidence="8">
    <location>
        <begin position="195"/>
        <end position="204"/>
    </location>
</feature>
<sequence length="811" mass="88567">MLFPEEHASHLKKWIVKRLENTSDADADVLADYVLALLGHDGDINDVRRLCETEIADYLKEDAPVFVNDVFRAIAHKSYLPGAPPPPTALAATVAAQPPLPLGGLPYDDLPLAQATQPPIYSNGSKKRSYNDRGDVADTNGGDSRFGPRAYKQVRRGTGHDFANGGRGRGGRAQDANSGFRGGAPLPPGFAQLPPGFPPIPPPGGLFDPNDLNHAMNAMFEGLQPMRMATSPVLNFSSQARGPPLGQQRRRRCRDYDTKGYCARGNTCMFEHGDDSIYVPPSLPAYGAQALPQPPANDEYDPTNALMPGMFNGPTALQTQQPPFPHDGGFQPRGRGGRQHQNSPRKVRGKAPFSADGPVHDRTKSTIVVENIPEENFDEEQVKGFFSQFGNIVEVSMQPYKRLAVVKFDSWGAANAAWKSPKVVFDNRFVKIFWYKEEDALLPGLLPANGGATSSQKKTVSTAENSTPGEGSPAPPEIDMEEFLRRQEEAQKVHEEKAKKLEEVERQRQELEKRQKELLAKQREERAKLEARLAKKANGAEGQAENKPEGENGSSNPPKSVSQSEALRAQLAALEAEAKQLGLDPDAMEEHDTSAWNPRGGGYVPRGRGGYVPRARGYAPRGMRGAYRGRGSNHAAYAAYSLDNRPKKITLSGVDFTVPEKDETLRQYLFGIGEFAEIHTTPTATDITFKDRKTAEKFFNSIVSNDKEITGIEGHVEPSWSGGGSAPSSRPATATGHANSYSHMAAAAKRQQQQQPQPTDDNVAMTGVGTESDKDVSIVLEHPPAQQHGNHHHAAAEMDYDVADENQWDID</sequence>
<feature type="domain" description="RRM" evidence="9">
    <location>
        <begin position="365"/>
        <end position="437"/>
    </location>
</feature>
<feature type="compositionally biased region" description="Basic residues" evidence="8">
    <location>
        <begin position="335"/>
        <end position="349"/>
    </location>
</feature>
<feature type="region of interest" description="Disordered" evidence="8">
    <location>
        <begin position="448"/>
        <end position="477"/>
    </location>
</feature>
<keyword evidence="3 7" id="KW-0862">Zinc</keyword>
<feature type="compositionally biased region" description="Low complexity" evidence="8">
    <location>
        <begin position="726"/>
        <end position="736"/>
    </location>
</feature>
<evidence type="ECO:0000256" key="7">
    <source>
        <dbReference type="PROSITE-ProRule" id="PRU00723"/>
    </source>
</evidence>
<comment type="function">
    <text evidence="5">May be involved in the turnover of nuclear polyadenylated (pA+) RNA.</text>
</comment>
<feature type="region of interest" description="Disordered" evidence="8">
    <location>
        <begin position="713"/>
        <end position="811"/>
    </location>
</feature>
<dbReference type="EMBL" id="JAULSO010000002">
    <property type="protein sequence ID" value="KAK3688542.1"/>
    <property type="molecule type" value="Genomic_DNA"/>
</dbReference>
<dbReference type="SMART" id="SM00360">
    <property type="entry name" value="RRM"/>
    <property type="match status" value="1"/>
</dbReference>
<evidence type="ECO:0008006" key="13">
    <source>
        <dbReference type="Google" id="ProtNLM"/>
    </source>
</evidence>
<dbReference type="GO" id="GO:0005634">
    <property type="term" value="C:nucleus"/>
    <property type="evidence" value="ECO:0007669"/>
    <property type="project" value="TreeGrafter"/>
</dbReference>
<feature type="zinc finger region" description="C3H1-type" evidence="7">
    <location>
        <begin position="247"/>
        <end position="275"/>
    </location>
</feature>
<dbReference type="PANTHER" id="PTHR14398:SF0">
    <property type="entry name" value="ZINC FINGER PROTEIN SWM"/>
    <property type="match status" value="1"/>
</dbReference>